<evidence type="ECO:0000256" key="2">
    <source>
        <dbReference type="ARBA" id="ARBA00005028"/>
    </source>
</evidence>
<dbReference type="InterPro" id="IPR047215">
    <property type="entry name" value="Galactose_mutarotase-like"/>
</dbReference>
<dbReference type="InterPro" id="IPR008183">
    <property type="entry name" value="Aldose_1/G6P_1-epimerase"/>
</dbReference>
<comment type="caution">
    <text evidence="12">The sequence shown here is derived from an EMBL/GenBank/DDBJ whole genome shotgun (WGS) entry which is preliminary data.</text>
</comment>
<comment type="catalytic activity">
    <reaction evidence="1 8">
        <text>alpha-D-glucose = beta-D-glucose</text>
        <dbReference type="Rhea" id="RHEA:10264"/>
        <dbReference type="ChEBI" id="CHEBI:15903"/>
        <dbReference type="ChEBI" id="CHEBI:17925"/>
        <dbReference type="EC" id="5.1.3.3"/>
    </reaction>
</comment>
<protein>
    <recommendedName>
        <fullName evidence="5 8">Aldose 1-epimerase</fullName>
        <ecNumber evidence="4 8">5.1.3.3</ecNumber>
    </recommendedName>
</protein>
<evidence type="ECO:0000313" key="13">
    <source>
        <dbReference type="Proteomes" id="UP000220752"/>
    </source>
</evidence>
<dbReference type="NCBIfam" id="NF008277">
    <property type="entry name" value="PRK11055.1"/>
    <property type="match status" value="1"/>
</dbReference>
<evidence type="ECO:0000256" key="1">
    <source>
        <dbReference type="ARBA" id="ARBA00001614"/>
    </source>
</evidence>
<reference evidence="12 13" key="1">
    <citation type="journal article" date="2017" name="Front. Microbiol.">
        <title>New Insights into the Diversity of the Genus Faecalibacterium.</title>
        <authorList>
            <person name="Benevides L."/>
            <person name="Burman S."/>
            <person name="Martin R."/>
            <person name="Robert V."/>
            <person name="Thomas M."/>
            <person name="Miquel S."/>
            <person name="Chain F."/>
            <person name="Sokol H."/>
            <person name="Bermudez-Humaran L.G."/>
            <person name="Morrison M."/>
            <person name="Langella P."/>
            <person name="Azevedo V.A."/>
            <person name="Chatel J.M."/>
            <person name="Soares S."/>
        </authorList>
    </citation>
    <scope>NUCLEOTIDE SEQUENCE [LARGE SCALE GENOMIC DNA]</scope>
    <source>
        <strain evidence="13">CNCM I-4540</strain>
    </source>
</reference>
<dbReference type="InterPro" id="IPR018052">
    <property type="entry name" value="Ald1_epimerase_CS"/>
</dbReference>
<dbReference type="Proteomes" id="UP000220752">
    <property type="component" value="Unassembled WGS sequence"/>
</dbReference>
<dbReference type="EMBL" id="NMTQ01000020">
    <property type="protein sequence ID" value="PDX59104.1"/>
    <property type="molecule type" value="Genomic_DNA"/>
</dbReference>
<evidence type="ECO:0000256" key="10">
    <source>
        <dbReference type="PIRSR" id="PIRSR005096-2"/>
    </source>
</evidence>
<gene>
    <name evidence="12" type="ORF">CGS46_03800</name>
</gene>
<feature type="active site" description="Proton donor" evidence="9">
    <location>
        <position position="178"/>
    </location>
</feature>
<dbReference type="AlphaFoldDB" id="A0A2A6ZCP8"/>
<proteinExistence type="inferred from homology"/>
<feature type="binding site" evidence="10">
    <location>
        <position position="249"/>
    </location>
    <ligand>
        <name>beta-D-galactose</name>
        <dbReference type="ChEBI" id="CHEBI:27667"/>
    </ligand>
</feature>
<dbReference type="PROSITE" id="PS00545">
    <property type="entry name" value="ALDOSE_1_EPIMERASE"/>
    <property type="match status" value="1"/>
</dbReference>
<dbReference type="InterPro" id="IPR011013">
    <property type="entry name" value="Gal_mutarotase_sf_dom"/>
</dbReference>
<comment type="similarity">
    <text evidence="3 8">Belongs to the aldose epimerase family.</text>
</comment>
<dbReference type="EC" id="5.1.3.3" evidence="4 8"/>
<feature type="binding site" evidence="11">
    <location>
        <begin position="178"/>
        <end position="180"/>
    </location>
    <ligand>
        <name>beta-D-galactose</name>
        <dbReference type="ChEBI" id="CHEBI:27667"/>
    </ligand>
</feature>
<feature type="binding site" evidence="11">
    <location>
        <begin position="85"/>
        <end position="86"/>
    </location>
    <ligand>
        <name>beta-D-galactose</name>
        <dbReference type="ChEBI" id="CHEBI:27667"/>
    </ligand>
</feature>
<dbReference type="PANTHER" id="PTHR10091:SF0">
    <property type="entry name" value="GALACTOSE MUTAROTASE"/>
    <property type="match status" value="1"/>
</dbReference>
<comment type="pathway">
    <text evidence="2 8">Carbohydrate metabolism; hexose metabolism.</text>
</comment>
<evidence type="ECO:0000256" key="5">
    <source>
        <dbReference type="ARBA" id="ARBA00014165"/>
    </source>
</evidence>
<dbReference type="PANTHER" id="PTHR10091">
    <property type="entry name" value="ALDOSE-1-EPIMERASE"/>
    <property type="match status" value="1"/>
</dbReference>
<dbReference type="Pfam" id="PF01263">
    <property type="entry name" value="Aldose_epim"/>
    <property type="match status" value="1"/>
</dbReference>
<evidence type="ECO:0000256" key="9">
    <source>
        <dbReference type="PIRSR" id="PIRSR005096-1"/>
    </source>
</evidence>
<evidence type="ECO:0000256" key="8">
    <source>
        <dbReference type="PIRNR" id="PIRNR005096"/>
    </source>
</evidence>
<keyword evidence="6 8" id="KW-0413">Isomerase</keyword>
<dbReference type="InterPro" id="IPR015443">
    <property type="entry name" value="Aldose_1-epimerase"/>
</dbReference>
<dbReference type="GO" id="GO:0004034">
    <property type="term" value="F:aldose 1-epimerase activity"/>
    <property type="evidence" value="ECO:0007669"/>
    <property type="project" value="UniProtKB-EC"/>
</dbReference>
<dbReference type="SUPFAM" id="SSF74650">
    <property type="entry name" value="Galactose mutarotase-like"/>
    <property type="match status" value="1"/>
</dbReference>
<evidence type="ECO:0000256" key="7">
    <source>
        <dbReference type="ARBA" id="ARBA00023277"/>
    </source>
</evidence>
<dbReference type="GO" id="GO:0033499">
    <property type="term" value="P:galactose catabolic process via UDP-galactose, Leloir pathway"/>
    <property type="evidence" value="ECO:0007669"/>
    <property type="project" value="TreeGrafter"/>
</dbReference>
<dbReference type="Gene3D" id="2.70.98.10">
    <property type="match status" value="1"/>
</dbReference>
<accession>A0A2A6ZCP8</accession>
<evidence type="ECO:0000256" key="3">
    <source>
        <dbReference type="ARBA" id="ARBA00006206"/>
    </source>
</evidence>
<evidence type="ECO:0000256" key="6">
    <source>
        <dbReference type="ARBA" id="ARBA00023235"/>
    </source>
</evidence>
<dbReference type="GO" id="GO:0030246">
    <property type="term" value="F:carbohydrate binding"/>
    <property type="evidence" value="ECO:0007669"/>
    <property type="project" value="InterPro"/>
</dbReference>
<dbReference type="GO" id="GO:0006006">
    <property type="term" value="P:glucose metabolic process"/>
    <property type="evidence" value="ECO:0007669"/>
    <property type="project" value="TreeGrafter"/>
</dbReference>
<dbReference type="CDD" id="cd09019">
    <property type="entry name" value="galactose_mutarotase_like"/>
    <property type="match status" value="1"/>
</dbReference>
<organism evidence="12 13">
    <name type="scientific">Faecalibacterium langellae</name>
    <dbReference type="NCBI Taxonomy" id="3435293"/>
    <lineage>
        <taxon>Bacteria</taxon>
        <taxon>Bacillati</taxon>
        <taxon>Bacillota</taxon>
        <taxon>Clostridia</taxon>
        <taxon>Eubacteriales</taxon>
        <taxon>Oscillospiraceae</taxon>
        <taxon>Faecalibacterium</taxon>
    </lineage>
</organism>
<dbReference type="PIRSF" id="PIRSF005096">
    <property type="entry name" value="GALM"/>
    <property type="match status" value="1"/>
</dbReference>
<dbReference type="InterPro" id="IPR014718">
    <property type="entry name" value="GH-type_carb-bd"/>
</dbReference>
<evidence type="ECO:0000256" key="4">
    <source>
        <dbReference type="ARBA" id="ARBA00013185"/>
    </source>
</evidence>
<keyword evidence="7 8" id="KW-0119">Carbohydrate metabolism</keyword>
<evidence type="ECO:0000256" key="11">
    <source>
        <dbReference type="PIRSR" id="PIRSR005096-3"/>
    </source>
</evidence>
<evidence type="ECO:0000313" key="12">
    <source>
        <dbReference type="EMBL" id="PDX59104.1"/>
    </source>
</evidence>
<dbReference type="UniPathway" id="UPA00242"/>
<keyword evidence="13" id="KW-1185">Reference proteome</keyword>
<feature type="active site" description="Proton acceptor" evidence="9">
    <location>
        <position position="316"/>
    </location>
</feature>
<sequence>MAQIRSKPFGVTKQGANVTEYILSNPGGLTVSVLDYGCIIKNIIVPAKNGPVDVVLGHDTMADYEDDFTSSSSTCCGAFVGRYANRIENATFSVGGKTYQLEANNGPNHLHGCFSRKLYRVKAFGDTLLMEAESPDGEDGFPGNLKLAVRYTLTEDNAFRMDYRVSSDADTIVNLTNHSYFNLNGEGDVLGQKLRIYASNYLEGNNQTCPTGAILPVANTPMDFTEGKLIGRDIDTGFAQTTMVGGGYDHCFVIDRARGSSQSICAWVTSEKTGISMKLYTTQPGIQLYTGNFLQDCPTPGKGGVPMQKYGGFALETQHYPCSPSHPEFPTTVLRAGKVFRATTTLRFFTGKQCGKL</sequence>
<name>A0A2A6ZCP8_9FIRM</name>